<name>A0AC35FWR5_9BILA</name>
<dbReference type="Proteomes" id="UP000887580">
    <property type="component" value="Unplaced"/>
</dbReference>
<reference evidence="2" key="1">
    <citation type="submission" date="2022-11" db="UniProtKB">
        <authorList>
            <consortium name="WormBaseParasite"/>
        </authorList>
    </citation>
    <scope>IDENTIFICATION</scope>
</reference>
<sequence length="129" mass="14435">MISRRQATGTHVVFSAVLGSAEICLKEAPPLTRMHSNGSSIGKSSPPTYGGGGLPPMQHPLQVDFSPPEPYKPTKNIHEIENKEAEIERLQRELYDAQVCNYRLNAQMGKLVSKDWKREESELKVSFKN</sequence>
<dbReference type="WBParaSite" id="PS1159_v2.g21747.t1">
    <property type="protein sequence ID" value="PS1159_v2.g21747.t1"/>
    <property type="gene ID" value="PS1159_v2.g21747"/>
</dbReference>
<evidence type="ECO:0000313" key="2">
    <source>
        <dbReference type="WBParaSite" id="PS1159_v2.g21747.t1"/>
    </source>
</evidence>
<organism evidence="1 2">
    <name type="scientific">Panagrolaimus sp. PS1159</name>
    <dbReference type="NCBI Taxonomy" id="55785"/>
    <lineage>
        <taxon>Eukaryota</taxon>
        <taxon>Metazoa</taxon>
        <taxon>Ecdysozoa</taxon>
        <taxon>Nematoda</taxon>
        <taxon>Chromadorea</taxon>
        <taxon>Rhabditida</taxon>
        <taxon>Tylenchina</taxon>
        <taxon>Panagrolaimomorpha</taxon>
        <taxon>Panagrolaimoidea</taxon>
        <taxon>Panagrolaimidae</taxon>
        <taxon>Panagrolaimus</taxon>
    </lineage>
</organism>
<evidence type="ECO:0000313" key="1">
    <source>
        <dbReference type="Proteomes" id="UP000887580"/>
    </source>
</evidence>
<accession>A0AC35FWR5</accession>
<protein>
    <submittedName>
        <fullName evidence="2">Uncharacterized protein</fullName>
    </submittedName>
</protein>
<proteinExistence type="predicted"/>